<dbReference type="STRING" id="1123308.GCA_000380085_00985"/>
<evidence type="ECO:0000256" key="7">
    <source>
        <dbReference type="ARBA" id="ARBA00050038"/>
    </source>
</evidence>
<comment type="subunit">
    <text evidence="8">Monomer.</text>
</comment>
<feature type="binding site" evidence="8">
    <location>
        <position position="114"/>
    </location>
    <ligand>
        <name>tRNA</name>
        <dbReference type="ChEBI" id="CHEBI:17843"/>
    </ligand>
</feature>
<gene>
    <name evidence="8 11" type="primary">pth</name>
    <name evidence="11" type="ORF">SAMEA4412692_01846</name>
</gene>
<evidence type="ECO:0000313" key="11">
    <source>
        <dbReference type="EMBL" id="SNU90411.1"/>
    </source>
</evidence>
<evidence type="ECO:0000256" key="2">
    <source>
        <dbReference type="ARBA" id="ARBA00022555"/>
    </source>
</evidence>
<evidence type="ECO:0000256" key="4">
    <source>
        <dbReference type="ARBA" id="ARBA00022884"/>
    </source>
</evidence>
<dbReference type="EMBL" id="LT906439">
    <property type="protein sequence ID" value="SNU90411.1"/>
    <property type="molecule type" value="Genomic_DNA"/>
</dbReference>
<feature type="site" description="Discriminates between blocked and unblocked aminoacyl-tRNA" evidence="8">
    <location>
        <position position="10"/>
    </location>
</feature>
<feature type="site" description="Stabilizes the basic form of H active site to accept a proton" evidence="8">
    <location>
        <position position="93"/>
    </location>
</feature>
<evidence type="ECO:0000256" key="10">
    <source>
        <dbReference type="RuleBase" id="RU004320"/>
    </source>
</evidence>
<dbReference type="HAMAP" id="MF_00083">
    <property type="entry name" value="Pept_tRNA_hydro_bact"/>
    <property type="match status" value="1"/>
</dbReference>
<dbReference type="OrthoDB" id="9800507at2"/>
<feature type="binding site" evidence="8">
    <location>
        <position position="15"/>
    </location>
    <ligand>
        <name>tRNA</name>
        <dbReference type="ChEBI" id="CHEBI:17843"/>
    </ligand>
</feature>
<dbReference type="RefSeq" id="WP_018373560.1">
    <property type="nucleotide sequence ID" value="NZ_LT906439.1"/>
</dbReference>
<evidence type="ECO:0000256" key="5">
    <source>
        <dbReference type="ARBA" id="ARBA00038063"/>
    </source>
</evidence>
<dbReference type="Gene3D" id="3.40.50.1470">
    <property type="entry name" value="Peptidyl-tRNA hydrolase"/>
    <property type="match status" value="1"/>
</dbReference>
<dbReference type="PANTHER" id="PTHR17224:SF1">
    <property type="entry name" value="PEPTIDYL-TRNA HYDROLASE"/>
    <property type="match status" value="1"/>
</dbReference>
<dbReference type="GO" id="GO:0000049">
    <property type="term" value="F:tRNA binding"/>
    <property type="evidence" value="ECO:0007669"/>
    <property type="project" value="UniProtKB-UniRule"/>
</dbReference>
<dbReference type="PROSITE" id="PS01195">
    <property type="entry name" value="PEPT_TRNA_HYDROL_1"/>
    <property type="match status" value="1"/>
</dbReference>
<dbReference type="PANTHER" id="PTHR17224">
    <property type="entry name" value="PEPTIDYL-TRNA HYDROLASE"/>
    <property type="match status" value="1"/>
</dbReference>
<dbReference type="FunFam" id="3.40.50.1470:FF:000001">
    <property type="entry name" value="Peptidyl-tRNA hydrolase"/>
    <property type="match status" value="1"/>
</dbReference>
<dbReference type="KEGG" id="smen:SAMEA4412692_1846"/>
<dbReference type="GO" id="GO:0005737">
    <property type="term" value="C:cytoplasm"/>
    <property type="evidence" value="ECO:0007669"/>
    <property type="project" value="UniProtKB-SubCell"/>
</dbReference>
<keyword evidence="2 8" id="KW-0820">tRNA-binding</keyword>
<evidence type="ECO:0000256" key="9">
    <source>
        <dbReference type="RuleBase" id="RU000673"/>
    </source>
</evidence>
<comment type="function">
    <text evidence="8">Catalyzes the release of premature peptidyl moieties from peptidyl-tRNA molecules trapped in stalled 50S ribosomal subunits, and thus maintains levels of free tRNAs and 50S ribosomes.</text>
</comment>
<dbReference type="AlphaFoldDB" id="A0A239SY30"/>
<proteinExistence type="inferred from homology"/>
<sequence>MTKMIVGLGNPGSKYHETRHNIGFMLVDKMAQAANETFTEDKVFKAEIATTRLYGEKIFLVKPTTFMNKSGEAVYALLTYFGLDIEDLIVIYDDLDMEVGKVRFRQKGSAGGHNGIKSIIKHLGTQEFDRVKIGIGRPKNGLPVHHHVLTKFEDDDRINILKALDRVDSAVNFYLQEHDFTKMTQKYSG</sequence>
<dbReference type="GO" id="GO:0004045">
    <property type="term" value="F:peptidyl-tRNA hydrolase activity"/>
    <property type="evidence" value="ECO:0007669"/>
    <property type="project" value="UniProtKB-UniRule"/>
</dbReference>
<dbReference type="InterPro" id="IPR018171">
    <property type="entry name" value="Pept_tRNA_hydro_CS"/>
</dbReference>
<dbReference type="EC" id="3.1.1.29" evidence="1 8"/>
<dbReference type="eggNOG" id="COG0193">
    <property type="taxonomic scope" value="Bacteria"/>
</dbReference>
<dbReference type="InterPro" id="IPR001328">
    <property type="entry name" value="Pept_tRNA_hydro"/>
</dbReference>
<feature type="binding site" evidence="8">
    <location>
        <position position="66"/>
    </location>
    <ligand>
        <name>tRNA</name>
        <dbReference type="ChEBI" id="CHEBI:17843"/>
    </ligand>
</feature>
<feature type="active site" description="Proton acceptor" evidence="8">
    <location>
        <position position="20"/>
    </location>
</feature>
<evidence type="ECO:0000256" key="6">
    <source>
        <dbReference type="ARBA" id="ARBA00048707"/>
    </source>
</evidence>
<dbReference type="PROSITE" id="PS01196">
    <property type="entry name" value="PEPT_TRNA_HYDROL_2"/>
    <property type="match status" value="1"/>
</dbReference>
<keyword evidence="3 8" id="KW-0378">Hydrolase</keyword>
<comment type="subcellular location">
    <subcellularLocation>
        <location evidence="8">Cytoplasm</location>
    </subcellularLocation>
</comment>
<evidence type="ECO:0000256" key="1">
    <source>
        <dbReference type="ARBA" id="ARBA00013260"/>
    </source>
</evidence>
<dbReference type="SUPFAM" id="SSF53178">
    <property type="entry name" value="Peptidyl-tRNA hydrolase-like"/>
    <property type="match status" value="1"/>
</dbReference>
<evidence type="ECO:0000313" key="12">
    <source>
        <dbReference type="Proteomes" id="UP000215185"/>
    </source>
</evidence>
<comment type="function">
    <text evidence="8">Hydrolyzes ribosome-free peptidyl-tRNAs (with 1 or more amino acids incorporated), which drop off the ribosome during protein synthesis, or as a result of ribosome stalling.</text>
</comment>
<evidence type="ECO:0000256" key="3">
    <source>
        <dbReference type="ARBA" id="ARBA00022801"/>
    </source>
</evidence>
<comment type="catalytic activity">
    <reaction evidence="6 8 9">
        <text>an N-acyl-L-alpha-aminoacyl-tRNA + H2O = an N-acyl-L-amino acid + a tRNA + H(+)</text>
        <dbReference type="Rhea" id="RHEA:54448"/>
        <dbReference type="Rhea" id="RHEA-COMP:10123"/>
        <dbReference type="Rhea" id="RHEA-COMP:13883"/>
        <dbReference type="ChEBI" id="CHEBI:15377"/>
        <dbReference type="ChEBI" id="CHEBI:15378"/>
        <dbReference type="ChEBI" id="CHEBI:59874"/>
        <dbReference type="ChEBI" id="CHEBI:78442"/>
        <dbReference type="ChEBI" id="CHEBI:138191"/>
        <dbReference type="EC" id="3.1.1.29"/>
    </reaction>
</comment>
<dbReference type="CDD" id="cd00462">
    <property type="entry name" value="PTH"/>
    <property type="match status" value="1"/>
</dbReference>
<feature type="binding site" evidence="8">
    <location>
        <position position="68"/>
    </location>
    <ligand>
        <name>tRNA</name>
        <dbReference type="ChEBI" id="CHEBI:17843"/>
    </ligand>
</feature>
<organism evidence="11 12">
    <name type="scientific">Streptococcus merionis</name>
    <dbReference type="NCBI Taxonomy" id="400065"/>
    <lineage>
        <taxon>Bacteria</taxon>
        <taxon>Bacillati</taxon>
        <taxon>Bacillota</taxon>
        <taxon>Bacilli</taxon>
        <taxon>Lactobacillales</taxon>
        <taxon>Streptococcaceae</taxon>
        <taxon>Streptococcus</taxon>
    </lineage>
</organism>
<dbReference type="Pfam" id="PF01195">
    <property type="entry name" value="Pept_tRNA_hydro"/>
    <property type="match status" value="1"/>
</dbReference>
<dbReference type="GO" id="GO:0072344">
    <property type="term" value="P:rescue of stalled ribosome"/>
    <property type="evidence" value="ECO:0007669"/>
    <property type="project" value="UniProtKB-UniRule"/>
</dbReference>
<keyword evidence="8" id="KW-0963">Cytoplasm</keyword>
<comment type="similarity">
    <text evidence="5 8 10">Belongs to the PTH family.</text>
</comment>
<protein>
    <recommendedName>
        <fullName evidence="7 8">Peptidyl-tRNA hydrolase</fullName>
        <shortName evidence="8">Pth</shortName>
        <ecNumber evidence="1 8">3.1.1.29</ecNumber>
    </recommendedName>
</protein>
<keyword evidence="4 8" id="KW-0694">RNA-binding</keyword>
<dbReference type="GO" id="GO:0006515">
    <property type="term" value="P:protein quality control for misfolded or incompletely synthesized proteins"/>
    <property type="evidence" value="ECO:0007669"/>
    <property type="project" value="UniProtKB-UniRule"/>
</dbReference>
<reference evidence="11 12" key="1">
    <citation type="submission" date="2017-06" db="EMBL/GenBank/DDBJ databases">
        <authorList>
            <consortium name="Pathogen Informatics"/>
        </authorList>
    </citation>
    <scope>NUCLEOTIDE SEQUENCE [LARGE SCALE GENOMIC DNA]</scope>
    <source>
        <strain evidence="11 12">NCTC13788</strain>
    </source>
</reference>
<dbReference type="Proteomes" id="UP000215185">
    <property type="component" value="Chromosome 1"/>
</dbReference>
<dbReference type="NCBIfam" id="TIGR00447">
    <property type="entry name" value="pth"/>
    <property type="match status" value="1"/>
</dbReference>
<dbReference type="InterPro" id="IPR036416">
    <property type="entry name" value="Pept_tRNA_hydro_sf"/>
</dbReference>
<keyword evidence="12" id="KW-1185">Reference proteome</keyword>
<accession>A0A239SY30</accession>
<name>A0A239SY30_9STRE</name>
<evidence type="ECO:0000256" key="8">
    <source>
        <dbReference type="HAMAP-Rule" id="MF_00083"/>
    </source>
</evidence>